<dbReference type="EMBL" id="BQOB01000001">
    <property type="protein sequence ID" value="GKH83303.1"/>
    <property type="molecule type" value="Genomic_DNA"/>
</dbReference>
<comment type="caution">
    <text evidence="1">The sequence shown here is derived from an EMBL/GenBank/DDBJ whole genome shotgun (WGS) entry which is preliminary data.</text>
</comment>
<proteinExistence type="predicted"/>
<accession>A0AA37KJ75</accession>
<sequence>MMRTGEKVTVPGTATGLGTDIRAVVEKVETMAGRTLVTVRYVDTAPSGGKGGCFHDFHLKTGWMRSACREPDNGGMFFIHSIQTYASVNRKGNELQEYILKFQDSLVRDREGLENLKEDIHNRIEELDAKYPRTLPLHFDTGGGTASRWYIHVKGKPDSLICIVRITEVKKLLGKGTIAFPGEKTDADER</sequence>
<dbReference type="AlphaFoldDB" id="A0AA37KJ75"/>
<reference evidence="1" key="1">
    <citation type="submission" date="2022-01" db="EMBL/GenBank/DDBJ databases">
        <title>Novel bile acid biosynthetic pathways are enriched in the microbiome of centenarians.</title>
        <authorList>
            <person name="Sato Y."/>
            <person name="Atarashi K."/>
            <person name="Plichta R.D."/>
            <person name="Arai Y."/>
            <person name="Sasajima S."/>
            <person name="Kearney M.S."/>
            <person name="Suda W."/>
            <person name="Takeshita K."/>
            <person name="Sasaki T."/>
            <person name="Okamoto S."/>
            <person name="Skelly N.A."/>
            <person name="Okamura Y."/>
            <person name="Vlamakis H."/>
            <person name="Li Y."/>
            <person name="Tanoue T."/>
            <person name="Takei H."/>
            <person name="Nittono H."/>
            <person name="Narushima S."/>
            <person name="Irie J."/>
            <person name="Itoh H."/>
            <person name="Moriya K."/>
            <person name="Sugiura Y."/>
            <person name="Suematsu M."/>
            <person name="Moritoki N."/>
            <person name="Shibata S."/>
            <person name="Littman R.D."/>
            <person name="Fischbach A.M."/>
            <person name="Uwamino Y."/>
            <person name="Inoue T."/>
            <person name="Honda A."/>
            <person name="Hattori M."/>
            <person name="Murai T."/>
            <person name="Xavier J.R."/>
            <person name="Hirose N."/>
            <person name="Honda K."/>
        </authorList>
    </citation>
    <scope>NUCLEOTIDE SEQUENCE</scope>
    <source>
        <strain evidence="1">CE91-St7</strain>
    </source>
</reference>
<gene>
    <name evidence="1" type="ORF">CE91St7_41870</name>
</gene>
<protein>
    <submittedName>
        <fullName evidence="1">Uncharacterized protein</fullName>
    </submittedName>
</protein>
<evidence type="ECO:0000313" key="1">
    <source>
        <dbReference type="EMBL" id="GKH83303.1"/>
    </source>
</evidence>
<evidence type="ECO:0000313" key="2">
    <source>
        <dbReference type="Proteomes" id="UP001055104"/>
    </source>
</evidence>
<name>A0AA37KJ75_9BACT</name>
<dbReference type="Proteomes" id="UP001055104">
    <property type="component" value="Unassembled WGS sequence"/>
</dbReference>
<dbReference type="RefSeq" id="WP_368334434.1">
    <property type="nucleotide sequence ID" value="NZ_JBCHDH010000015.1"/>
</dbReference>
<organism evidence="1 2">
    <name type="scientific">Phocaeicola dorei</name>
    <dbReference type="NCBI Taxonomy" id="357276"/>
    <lineage>
        <taxon>Bacteria</taxon>
        <taxon>Pseudomonadati</taxon>
        <taxon>Bacteroidota</taxon>
        <taxon>Bacteroidia</taxon>
        <taxon>Bacteroidales</taxon>
        <taxon>Bacteroidaceae</taxon>
        <taxon>Phocaeicola</taxon>
    </lineage>
</organism>